<dbReference type="GO" id="GO:0032259">
    <property type="term" value="P:methylation"/>
    <property type="evidence" value="ECO:0007669"/>
    <property type="project" value="UniProtKB-KW"/>
</dbReference>
<dbReference type="Pfam" id="PF10119">
    <property type="entry name" value="MethyTransf_Reg"/>
    <property type="match status" value="1"/>
</dbReference>
<evidence type="ECO:0000259" key="2">
    <source>
        <dbReference type="Pfam" id="PF13847"/>
    </source>
</evidence>
<dbReference type="Pfam" id="PF13847">
    <property type="entry name" value="Methyltransf_31"/>
    <property type="match status" value="1"/>
</dbReference>
<accession>A0A2I7KDL8</accession>
<name>A0A2I7KDL8_9RHOB</name>
<evidence type="ECO:0000313" key="3">
    <source>
        <dbReference type="EMBL" id="AUR00702.1"/>
    </source>
</evidence>
<sequence>MNDWTSGYVAELNYTHDFFHEMTPSRLAFAALSRGHRHGLDDSGLTYCELGCGQGFTANLLAAANPHVDVHAMDFNPAHIAGAQRLAQEAAVPNVTFYERSFEDFEEEANLPNSFDVIALHGVYSWVSRENQERITGFIARRLKPGGLVYISYNTQPGWAPSMPLRRLLTDRAAQSTGPLEQRIDEALGFAEQLKQAGAGFFASNPGQLTRLSEMKSMPRNYLAHEFFNKDWTPFHFADVAEDLAQAKLEFMGAANPLDHIDDICLSAPQRALLAEESNSIRREGLRDILLNEQFRADVFVRGWLPQTQRGGVGGWFQTPFALARHYGTGPLKISWRRGDVALEASQYEPVLHALADGQHTVRALLEQGVFSDMTWGDITRMLTILTGAGYIVPCLPPTGYADRIARCRDFNMAVCKNAEDSERLGFLASPATGGGVAVDRMEQLFLLAQSEGHQTPHDWAAFVWRILEPQGQRLEQDGRVLELAEENLAVLRARAHAFAARRLKILTGLGVSLVDDAPSQIEMAHPTAASSKCGAVA</sequence>
<feature type="domain" description="Methyltransferase regulatory" evidence="1">
    <location>
        <begin position="220"/>
        <end position="302"/>
    </location>
</feature>
<dbReference type="EMBL" id="CP010725">
    <property type="protein sequence ID" value="AUR00702.1"/>
    <property type="molecule type" value="Genomic_DNA"/>
</dbReference>
<dbReference type="AlphaFoldDB" id="A0A2I7KDL8"/>
<proteinExistence type="predicted"/>
<dbReference type="Proteomes" id="UP000236447">
    <property type="component" value="Chromosome"/>
</dbReference>
<dbReference type="Gene3D" id="3.40.50.150">
    <property type="entry name" value="Vaccinia Virus protein VP39"/>
    <property type="match status" value="1"/>
</dbReference>
<reference evidence="3 4" key="1">
    <citation type="journal article" date="2017" name="Front. Microbiol.">
        <title>Phaeobacter piscinae sp. nov., a species of the Roseobacter group and potential aquaculture probiont.</title>
        <authorList>
            <person name="Sonnenschein E.C."/>
            <person name="Phippen C.B.W."/>
            <person name="Nielsen K.F."/>
            <person name="Mateiu R.V."/>
            <person name="Melchiorsen J."/>
            <person name="Gram L."/>
            <person name="Overmann J."/>
            <person name="Freese H.M."/>
        </authorList>
    </citation>
    <scope>NUCLEOTIDE SEQUENCE [LARGE SCALE GENOMIC DNA]</scope>
    <source>
        <strain evidence="3 4">P88</strain>
    </source>
</reference>
<keyword evidence="3" id="KW-0808">Transferase</keyword>
<dbReference type="PANTHER" id="PTHR43861">
    <property type="entry name" value="TRANS-ACONITATE 2-METHYLTRANSFERASE-RELATED"/>
    <property type="match status" value="1"/>
</dbReference>
<evidence type="ECO:0000259" key="1">
    <source>
        <dbReference type="Pfam" id="PF10119"/>
    </source>
</evidence>
<dbReference type="InterPro" id="IPR018773">
    <property type="entry name" value="MeTrfase_reg_dom_prd"/>
</dbReference>
<dbReference type="SUPFAM" id="SSF53335">
    <property type="entry name" value="S-adenosyl-L-methionine-dependent methyltransferases"/>
    <property type="match status" value="1"/>
</dbReference>
<dbReference type="CDD" id="cd02440">
    <property type="entry name" value="AdoMet_MTases"/>
    <property type="match status" value="1"/>
</dbReference>
<gene>
    <name evidence="3" type="ORF">PhaeoP88_03381</name>
</gene>
<dbReference type="InterPro" id="IPR029063">
    <property type="entry name" value="SAM-dependent_MTases_sf"/>
</dbReference>
<reference evidence="3 4" key="2">
    <citation type="journal article" date="2017" name="Genome Biol. Evol.">
        <title>Trajectories and Drivers of Genome Evolution in Surface-Associated Marine Phaeobacter.</title>
        <authorList>
            <person name="Freese H.M."/>
            <person name="Sikorski J."/>
            <person name="Bunk B."/>
            <person name="Scheuner C."/>
            <person name="Meier-Kolthoff J.P."/>
            <person name="Sproer C."/>
            <person name="Gram L."/>
            <person name="Overmann J."/>
        </authorList>
    </citation>
    <scope>NUCLEOTIDE SEQUENCE [LARGE SCALE GENOMIC DNA]</scope>
    <source>
        <strain evidence="3 4">P88</strain>
    </source>
</reference>
<protein>
    <submittedName>
        <fullName evidence="3">Putative methyltransferase</fullName>
    </submittedName>
</protein>
<keyword evidence="3" id="KW-0489">Methyltransferase</keyword>
<dbReference type="InterPro" id="IPR025714">
    <property type="entry name" value="Methyltranfer_dom"/>
</dbReference>
<evidence type="ECO:0000313" key="4">
    <source>
        <dbReference type="Proteomes" id="UP000236447"/>
    </source>
</evidence>
<organism evidence="3 4">
    <name type="scientific">Phaeobacter inhibens</name>
    <dbReference type="NCBI Taxonomy" id="221822"/>
    <lineage>
        <taxon>Bacteria</taxon>
        <taxon>Pseudomonadati</taxon>
        <taxon>Pseudomonadota</taxon>
        <taxon>Alphaproteobacteria</taxon>
        <taxon>Rhodobacterales</taxon>
        <taxon>Roseobacteraceae</taxon>
        <taxon>Phaeobacter</taxon>
    </lineage>
</organism>
<dbReference type="RefSeq" id="WP_102884153.1">
    <property type="nucleotide sequence ID" value="NZ_CP010725.1"/>
</dbReference>
<dbReference type="GO" id="GO:0008168">
    <property type="term" value="F:methyltransferase activity"/>
    <property type="evidence" value="ECO:0007669"/>
    <property type="project" value="UniProtKB-KW"/>
</dbReference>
<feature type="domain" description="Methyltransferase" evidence="2">
    <location>
        <begin position="42"/>
        <end position="154"/>
    </location>
</feature>